<proteinExistence type="predicted"/>
<dbReference type="EMBL" id="CAADFD010000004">
    <property type="protein sequence ID" value="VFJ48707.1"/>
    <property type="molecule type" value="Genomic_DNA"/>
</dbReference>
<keyword evidence="1" id="KW-0472">Membrane</keyword>
<dbReference type="AlphaFoldDB" id="A0A450S9P7"/>
<name>A0A450S9P7_9GAMM</name>
<evidence type="ECO:0000256" key="1">
    <source>
        <dbReference type="SAM" id="Phobius"/>
    </source>
</evidence>
<sequence>MGTSENSTSYPQKIFVHENHEKTRKRNQRIPLVPKLLLPFPSLLSIPLPAGFLVIILVSRASAPREQPRPLEAGAWGPAKTLLLIHKRSLSTKITKRHEREISAFRSFLSSCFLSLPSYLSPCPQDFSSSSSSHAHPRQGNNRDLRKLELGDQRKLHFLSTKDLYPRKARKTRKKNQRTFRASLCPRKIFFRVLSCLSWTKIFREQSLRGPLFVPFVIFVDNSYFRCLPWTTSSASASSPSLR</sequence>
<keyword evidence="1" id="KW-1133">Transmembrane helix</keyword>
<reference evidence="2" key="1">
    <citation type="submission" date="2019-02" db="EMBL/GenBank/DDBJ databases">
        <authorList>
            <person name="Gruber-Vodicka R. H."/>
            <person name="Seah K. B. B."/>
        </authorList>
    </citation>
    <scope>NUCLEOTIDE SEQUENCE</scope>
    <source>
        <strain evidence="2">BECK_BZ106</strain>
    </source>
</reference>
<protein>
    <submittedName>
        <fullName evidence="2">Uncharacterized protein</fullName>
    </submittedName>
</protein>
<organism evidence="2">
    <name type="scientific">Candidatus Kentrum sp. FW</name>
    <dbReference type="NCBI Taxonomy" id="2126338"/>
    <lineage>
        <taxon>Bacteria</taxon>
        <taxon>Pseudomonadati</taxon>
        <taxon>Pseudomonadota</taxon>
        <taxon>Gammaproteobacteria</taxon>
        <taxon>Candidatus Kentrum</taxon>
    </lineage>
</organism>
<accession>A0A450S9P7</accession>
<feature type="transmembrane region" description="Helical" evidence="1">
    <location>
        <begin position="36"/>
        <end position="59"/>
    </location>
</feature>
<evidence type="ECO:0000313" key="2">
    <source>
        <dbReference type="EMBL" id="VFJ48707.1"/>
    </source>
</evidence>
<gene>
    <name evidence="2" type="ORF">BECKFW1821B_GA0114236_100426</name>
</gene>
<keyword evidence="1" id="KW-0812">Transmembrane</keyword>